<gene>
    <name evidence="1" type="primary">AUGUSTUS-3.0.2_33886</name>
    <name evidence="1" type="ORF">TcasGA2_TC033886</name>
</gene>
<protein>
    <submittedName>
        <fullName evidence="1">Uncharacterized protein</fullName>
    </submittedName>
</protein>
<dbReference type="AlphaFoldDB" id="A0A139WEB9"/>
<evidence type="ECO:0000313" key="1">
    <source>
        <dbReference type="EMBL" id="KYB26205.1"/>
    </source>
</evidence>
<dbReference type="EMBL" id="KQ971355">
    <property type="protein sequence ID" value="KYB26205.1"/>
    <property type="molecule type" value="Genomic_DNA"/>
</dbReference>
<evidence type="ECO:0000313" key="2">
    <source>
        <dbReference type="Proteomes" id="UP000007266"/>
    </source>
</evidence>
<reference evidence="1 2" key="2">
    <citation type="journal article" date="2010" name="Nucleic Acids Res.">
        <title>BeetleBase in 2010: revisions to provide comprehensive genomic information for Tribolium castaneum.</title>
        <authorList>
            <person name="Kim H.S."/>
            <person name="Murphy T."/>
            <person name="Xia J."/>
            <person name="Caragea D."/>
            <person name="Park Y."/>
            <person name="Beeman R.W."/>
            <person name="Lorenzen M.D."/>
            <person name="Butcher S."/>
            <person name="Manak J.R."/>
            <person name="Brown S.J."/>
        </authorList>
    </citation>
    <scope>GENOME REANNOTATION</scope>
    <source>
        <strain evidence="1 2">Georgia GA2</strain>
    </source>
</reference>
<dbReference type="InParanoid" id="A0A139WEB9"/>
<sequence>MIQTCNSYLINQCLNHQQELINQIKTGRLSSHKITKVPGCKEIVDAVFHLFLTWNCDRYSLLHLFQNVCLIFSTNCHLDRRLSGSDNM</sequence>
<reference evidence="1 2" key="1">
    <citation type="journal article" date="2008" name="Nature">
        <title>The genome of the model beetle and pest Tribolium castaneum.</title>
        <authorList>
            <consortium name="Tribolium Genome Sequencing Consortium"/>
            <person name="Richards S."/>
            <person name="Gibbs R.A."/>
            <person name="Weinstock G.M."/>
            <person name="Brown S.J."/>
            <person name="Denell R."/>
            <person name="Beeman R.W."/>
            <person name="Gibbs R."/>
            <person name="Beeman R.W."/>
            <person name="Brown S.J."/>
            <person name="Bucher G."/>
            <person name="Friedrich M."/>
            <person name="Grimmelikhuijzen C.J."/>
            <person name="Klingler M."/>
            <person name="Lorenzen M."/>
            <person name="Richards S."/>
            <person name="Roth S."/>
            <person name="Schroder R."/>
            <person name="Tautz D."/>
            <person name="Zdobnov E.M."/>
            <person name="Muzny D."/>
            <person name="Gibbs R.A."/>
            <person name="Weinstock G.M."/>
            <person name="Attaway T."/>
            <person name="Bell S."/>
            <person name="Buhay C.J."/>
            <person name="Chandrabose M.N."/>
            <person name="Chavez D."/>
            <person name="Clerk-Blankenburg K.P."/>
            <person name="Cree A."/>
            <person name="Dao M."/>
            <person name="Davis C."/>
            <person name="Chacko J."/>
            <person name="Dinh H."/>
            <person name="Dugan-Rocha S."/>
            <person name="Fowler G."/>
            <person name="Garner T.T."/>
            <person name="Garnes J."/>
            <person name="Gnirke A."/>
            <person name="Hawes A."/>
            <person name="Hernandez J."/>
            <person name="Hines S."/>
            <person name="Holder M."/>
            <person name="Hume J."/>
            <person name="Jhangiani S.N."/>
            <person name="Joshi V."/>
            <person name="Khan Z.M."/>
            <person name="Jackson L."/>
            <person name="Kovar C."/>
            <person name="Kowis A."/>
            <person name="Lee S."/>
            <person name="Lewis L.R."/>
            <person name="Margolis J."/>
            <person name="Morgan M."/>
            <person name="Nazareth L.V."/>
            <person name="Nguyen N."/>
            <person name="Okwuonu G."/>
            <person name="Parker D."/>
            <person name="Richards S."/>
            <person name="Ruiz S.J."/>
            <person name="Santibanez J."/>
            <person name="Savard J."/>
            <person name="Scherer S.E."/>
            <person name="Schneider B."/>
            <person name="Sodergren E."/>
            <person name="Tautz D."/>
            <person name="Vattahil S."/>
            <person name="Villasana D."/>
            <person name="White C.S."/>
            <person name="Wright R."/>
            <person name="Park Y."/>
            <person name="Beeman R.W."/>
            <person name="Lord J."/>
            <person name="Oppert B."/>
            <person name="Lorenzen M."/>
            <person name="Brown S."/>
            <person name="Wang L."/>
            <person name="Savard J."/>
            <person name="Tautz D."/>
            <person name="Richards S."/>
            <person name="Weinstock G."/>
            <person name="Gibbs R.A."/>
            <person name="Liu Y."/>
            <person name="Worley K."/>
            <person name="Weinstock G."/>
            <person name="Elsik C.G."/>
            <person name="Reese J.T."/>
            <person name="Elhaik E."/>
            <person name="Landan G."/>
            <person name="Graur D."/>
            <person name="Arensburger P."/>
            <person name="Atkinson P."/>
            <person name="Beeman R.W."/>
            <person name="Beidler J."/>
            <person name="Brown S.J."/>
            <person name="Demuth J.P."/>
            <person name="Drury D.W."/>
            <person name="Du Y.Z."/>
            <person name="Fujiwara H."/>
            <person name="Lorenzen M."/>
            <person name="Maselli V."/>
            <person name="Osanai M."/>
            <person name="Park Y."/>
            <person name="Robertson H.M."/>
            <person name="Tu Z."/>
            <person name="Wang J.J."/>
            <person name="Wang S."/>
            <person name="Richards S."/>
            <person name="Song H."/>
            <person name="Zhang L."/>
            <person name="Sodergren E."/>
            <person name="Werner D."/>
            <person name="Stanke M."/>
            <person name="Morgenstern B."/>
            <person name="Solovyev V."/>
            <person name="Kosarev P."/>
            <person name="Brown G."/>
            <person name="Chen H.C."/>
            <person name="Ermolaeva O."/>
            <person name="Hlavina W."/>
            <person name="Kapustin Y."/>
            <person name="Kiryutin B."/>
            <person name="Kitts P."/>
            <person name="Maglott D."/>
            <person name="Pruitt K."/>
            <person name="Sapojnikov V."/>
            <person name="Souvorov A."/>
            <person name="Mackey A.J."/>
            <person name="Waterhouse R.M."/>
            <person name="Wyder S."/>
            <person name="Zdobnov E.M."/>
            <person name="Zdobnov E.M."/>
            <person name="Wyder S."/>
            <person name="Kriventseva E.V."/>
            <person name="Kadowaki T."/>
            <person name="Bork P."/>
            <person name="Aranda M."/>
            <person name="Bao R."/>
            <person name="Beermann A."/>
            <person name="Berns N."/>
            <person name="Bolognesi R."/>
            <person name="Bonneton F."/>
            <person name="Bopp D."/>
            <person name="Brown S.J."/>
            <person name="Bucher G."/>
            <person name="Butts T."/>
            <person name="Chaumot A."/>
            <person name="Denell R.E."/>
            <person name="Ferrier D.E."/>
            <person name="Friedrich M."/>
            <person name="Gordon C.M."/>
            <person name="Jindra M."/>
            <person name="Klingler M."/>
            <person name="Lan Q."/>
            <person name="Lattorff H.M."/>
            <person name="Laudet V."/>
            <person name="von Levetsow C."/>
            <person name="Liu Z."/>
            <person name="Lutz R."/>
            <person name="Lynch J.A."/>
            <person name="da Fonseca R.N."/>
            <person name="Posnien N."/>
            <person name="Reuter R."/>
            <person name="Roth S."/>
            <person name="Savard J."/>
            <person name="Schinko J.B."/>
            <person name="Schmitt C."/>
            <person name="Schoppmeier M."/>
            <person name="Schroder R."/>
            <person name="Shippy T.D."/>
            <person name="Simonnet F."/>
            <person name="Marques-Souza H."/>
            <person name="Tautz D."/>
            <person name="Tomoyasu Y."/>
            <person name="Trauner J."/>
            <person name="Van der Zee M."/>
            <person name="Vervoort M."/>
            <person name="Wittkopp N."/>
            <person name="Wimmer E.A."/>
            <person name="Yang X."/>
            <person name="Jones A.K."/>
            <person name="Sattelle D.B."/>
            <person name="Ebert P.R."/>
            <person name="Nelson D."/>
            <person name="Scott J.G."/>
            <person name="Beeman R.W."/>
            <person name="Muthukrishnan S."/>
            <person name="Kramer K.J."/>
            <person name="Arakane Y."/>
            <person name="Beeman R.W."/>
            <person name="Zhu Q."/>
            <person name="Hogenkamp D."/>
            <person name="Dixit R."/>
            <person name="Oppert B."/>
            <person name="Jiang H."/>
            <person name="Zou Z."/>
            <person name="Marshall J."/>
            <person name="Elpidina E."/>
            <person name="Vinokurov K."/>
            <person name="Oppert C."/>
            <person name="Zou Z."/>
            <person name="Evans J."/>
            <person name="Lu Z."/>
            <person name="Zhao P."/>
            <person name="Sumathipala N."/>
            <person name="Altincicek B."/>
            <person name="Vilcinskas A."/>
            <person name="Williams M."/>
            <person name="Hultmark D."/>
            <person name="Hetru C."/>
            <person name="Jiang H."/>
            <person name="Grimmelikhuijzen C.J."/>
            <person name="Hauser F."/>
            <person name="Cazzamali G."/>
            <person name="Williamson M."/>
            <person name="Park Y."/>
            <person name="Li B."/>
            <person name="Tanaka Y."/>
            <person name="Predel R."/>
            <person name="Neupert S."/>
            <person name="Schachtner J."/>
            <person name="Verleyen P."/>
            <person name="Raible F."/>
            <person name="Bork P."/>
            <person name="Friedrich M."/>
            <person name="Walden K.K."/>
            <person name="Robertson H.M."/>
            <person name="Angeli S."/>
            <person name="Foret S."/>
            <person name="Bucher G."/>
            <person name="Schuetz S."/>
            <person name="Maleszka R."/>
            <person name="Wimmer E.A."/>
            <person name="Beeman R.W."/>
            <person name="Lorenzen M."/>
            <person name="Tomoyasu Y."/>
            <person name="Miller S.C."/>
            <person name="Grossmann D."/>
            <person name="Bucher G."/>
        </authorList>
    </citation>
    <scope>NUCLEOTIDE SEQUENCE [LARGE SCALE GENOMIC DNA]</scope>
    <source>
        <strain evidence="1 2">Georgia GA2</strain>
    </source>
</reference>
<proteinExistence type="predicted"/>
<organism evidence="1 2">
    <name type="scientific">Tribolium castaneum</name>
    <name type="common">Red flour beetle</name>
    <dbReference type="NCBI Taxonomy" id="7070"/>
    <lineage>
        <taxon>Eukaryota</taxon>
        <taxon>Metazoa</taxon>
        <taxon>Ecdysozoa</taxon>
        <taxon>Arthropoda</taxon>
        <taxon>Hexapoda</taxon>
        <taxon>Insecta</taxon>
        <taxon>Pterygota</taxon>
        <taxon>Neoptera</taxon>
        <taxon>Endopterygota</taxon>
        <taxon>Coleoptera</taxon>
        <taxon>Polyphaga</taxon>
        <taxon>Cucujiformia</taxon>
        <taxon>Tenebrionidae</taxon>
        <taxon>Tenebrionidae incertae sedis</taxon>
        <taxon>Tribolium</taxon>
    </lineage>
</organism>
<name>A0A139WEB9_TRICA</name>
<dbReference type="Proteomes" id="UP000007266">
    <property type="component" value="Linkage group 7"/>
</dbReference>
<accession>A0A139WEB9</accession>
<keyword evidence="2" id="KW-1185">Reference proteome</keyword>